<evidence type="ECO:0000259" key="3">
    <source>
        <dbReference type="Pfam" id="PF04784"/>
    </source>
</evidence>
<evidence type="ECO:0000256" key="2">
    <source>
        <dbReference type="SAM" id="MobiDB-lite"/>
    </source>
</evidence>
<keyword evidence="6" id="KW-1185">Reference proteome</keyword>
<gene>
    <name evidence="5" type="ORF">RND81_05G236000</name>
</gene>
<evidence type="ECO:0000313" key="5">
    <source>
        <dbReference type="EMBL" id="KAK9726775.1"/>
    </source>
</evidence>
<feature type="compositionally biased region" description="Basic and acidic residues" evidence="2">
    <location>
        <begin position="157"/>
        <end position="171"/>
    </location>
</feature>
<dbReference type="PANTHER" id="PTHR23054">
    <property type="entry name" value="TERNARY COMPLEX FACTOR MIP1, LEUCINE-ZIPPER-RELATED"/>
    <property type="match status" value="1"/>
</dbReference>
<feature type="domain" description="Ternary complex factor MIP1 leucine-zipper" evidence="4">
    <location>
        <begin position="57"/>
        <end position="134"/>
    </location>
</feature>
<evidence type="ECO:0000256" key="1">
    <source>
        <dbReference type="SAM" id="Coils"/>
    </source>
</evidence>
<comment type="caution">
    <text evidence="5">The sequence shown here is derived from an EMBL/GenBank/DDBJ whole genome shotgun (WGS) entry which is preliminary data.</text>
</comment>
<reference evidence="5 6" key="1">
    <citation type="submission" date="2024-03" db="EMBL/GenBank/DDBJ databases">
        <title>WGS assembly of Saponaria officinalis var. Norfolk2.</title>
        <authorList>
            <person name="Jenkins J."/>
            <person name="Shu S."/>
            <person name="Grimwood J."/>
            <person name="Barry K."/>
            <person name="Goodstein D."/>
            <person name="Schmutz J."/>
            <person name="Leebens-Mack J."/>
            <person name="Osbourn A."/>
        </authorList>
    </citation>
    <scope>NUCLEOTIDE SEQUENCE [LARGE SCALE GENOMIC DNA]</scope>
    <source>
        <strain evidence="6">cv. Norfolk2</strain>
        <strain evidence="5">JIC</strain>
        <tissue evidence="5">Leaf</tissue>
    </source>
</reference>
<dbReference type="AlphaFoldDB" id="A0AAW1KVP7"/>
<evidence type="ECO:0000259" key="4">
    <source>
        <dbReference type="Pfam" id="PF14389"/>
    </source>
</evidence>
<dbReference type="Proteomes" id="UP001443914">
    <property type="component" value="Unassembled WGS sequence"/>
</dbReference>
<dbReference type="EMBL" id="JBDFQZ010000005">
    <property type="protein sequence ID" value="KAK9726775.1"/>
    <property type="molecule type" value="Genomic_DNA"/>
</dbReference>
<name>A0AAW1KVP7_SAPOF</name>
<feature type="compositionally biased region" description="Polar residues" evidence="2">
    <location>
        <begin position="147"/>
        <end position="156"/>
    </location>
</feature>
<proteinExistence type="predicted"/>
<feature type="region of interest" description="Disordered" evidence="2">
    <location>
        <begin position="210"/>
        <end position="240"/>
    </location>
</feature>
<keyword evidence="1" id="KW-0175">Coiled coil</keyword>
<dbReference type="EMBL" id="JBDFQZ010000005">
    <property type="protein sequence ID" value="KAK9726774.1"/>
    <property type="molecule type" value="Genomic_DNA"/>
</dbReference>
<dbReference type="InterPro" id="IPR025757">
    <property type="entry name" value="MIP1_Leuzipper"/>
</dbReference>
<organism evidence="5 6">
    <name type="scientific">Saponaria officinalis</name>
    <name type="common">Common soapwort</name>
    <name type="synonym">Lychnis saponaria</name>
    <dbReference type="NCBI Taxonomy" id="3572"/>
    <lineage>
        <taxon>Eukaryota</taxon>
        <taxon>Viridiplantae</taxon>
        <taxon>Streptophyta</taxon>
        <taxon>Embryophyta</taxon>
        <taxon>Tracheophyta</taxon>
        <taxon>Spermatophyta</taxon>
        <taxon>Magnoliopsida</taxon>
        <taxon>eudicotyledons</taxon>
        <taxon>Gunneridae</taxon>
        <taxon>Pentapetalae</taxon>
        <taxon>Caryophyllales</taxon>
        <taxon>Caryophyllaceae</taxon>
        <taxon>Caryophylleae</taxon>
        <taxon>Saponaria</taxon>
    </lineage>
</organism>
<evidence type="ECO:0000313" key="6">
    <source>
        <dbReference type="Proteomes" id="UP001443914"/>
    </source>
</evidence>
<sequence length="548" mass="62937">MNINDTAIEFQSPGMTDDDTEKRLSEGLSHWFTFKASAFTRSQKSGYYERRGNSCAYKFQLERDVHSLQKQLQEEKELHATLENAMEKKFVDFSSPSLFPERTLELLSSIVTLETTVSKLEEKMVSLQFQLSQERNERRLAEYRLQRSYSKKTSSPSRKEDQFSNETRHENPTLGKLTKEPLSNRLWNHPNLLSEEMVRCMRSIFISLAEQPPPSSSTKKETPTMENPRSPQGQHSNTPPWSLSEHLMVPMWAKSPQIELPLDSEVLGEDIAFDPYKVSGKLSWLDIGRYEFATEVFWMSVGKRQLEYAAGSLRRFRILVEQLAKVNPILLNSDEKLAFWINLYNALMMHAYLAYGVPRSESKFFSLLQKAAYTVGGHLFSAAVIEYVILKMRPPIHRPHIALLLPLHKLKVSEEQKKFAIDSYEPNVAFALSCGMYSSPAVQVLTAKNVRDELEAAQRDFIRASVGVSSKGKLLVPKMLQCFAKTFVDDSNLAQWISGYLPPEQAAFIQQNITQKRQKLFSSRNCGVLSYDSRFRYLFLPDTIHQQQ</sequence>
<protein>
    <submittedName>
        <fullName evidence="5">Uncharacterized protein</fullName>
    </submittedName>
</protein>
<feature type="compositionally biased region" description="Polar residues" evidence="2">
    <location>
        <begin position="225"/>
        <end position="240"/>
    </location>
</feature>
<feature type="domain" description="DUF547" evidence="3">
    <location>
        <begin position="331"/>
        <end position="462"/>
    </location>
</feature>
<feature type="region of interest" description="Disordered" evidence="2">
    <location>
        <begin position="145"/>
        <end position="177"/>
    </location>
</feature>
<feature type="coiled-coil region" evidence="1">
    <location>
        <begin position="58"/>
        <end position="137"/>
    </location>
</feature>
<dbReference type="InterPro" id="IPR006869">
    <property type="entry name" value="DUF547"/>
</dbReference>
<dbReference type="Pfam" id="PF04784">
    <property type="entry name" value="DUF547"/>
    <property type="match status" value="1"/>
</dbReference>
<dbReference type="EMBL" id="JBDFQZ010000005">
    <property type="protein sequence ID" value="KAK9726773.1"/>
    <property type="molecule type" value="Genomic_DNA"/>
</dbReference>
<dbReference type="Pfam" id="PF14389">
    <property type="entry name" value="Lzipper-MIP1"/>
    <property type="match status" value="1"/>
</dbReference>
<dbReference type="PANTHER" id="PTHR23054:SF53">
    <property type="entry name" value="OS06G0704100 PROTEIN"/>
    <property type="match status" value="1"/>
</dbReference>
<accession>A0AAW1KVP7</accession>